<keyword evidence="7 8" id="KW-0472">Membrane</keyword>
<keyword evidence="6 8" id="KW-1133">Transmembrane helix</keyword>
<organism evidence="9 10">
    <name type="scientific">Terrabacter tumescens</name>
    <dbReference type="NCBI Taxonomy" id="60443"/>
    <lineage>
        <taxon>Bacteria</taxon>
        <taxon>Bacillati</taxon>
        <taxon>Actinomycetota</taxon>
        <taxon>Actinomycetes</taxon>
        <taxon>Micrococcales</taxon>
        <taxon>Intrasporangiaceae</taxon>
        <taxon>Terrabacter</taxon>
    </lineage>
</organism>
<evidence type="ECO:0000256" key="7">
    <source>
        <dbReference type="ARBA" id="ARBA00023136"/>
    </source>
</evidence>
<comment type="similarity">
    <text evidence="2">Belongs to the nicotinamide ribonucleoside (NR) uptake permease (TC 4.B.1) family.</text>
</comment>
<keyword evidence="4" id="KW-1003">Cell membrane</keyword>
<dbReference type="RefSeq" id="WP_052358474.1">
    <property type="nucleotide sequence ID" value="NZ_BMNZ01000002.1"/>
</dbReference>
<dbReference type="InterPro" id="IPR006419">
    <property type="entry name" value="NMN_transpt_PnuC"/>
</dbReference>
<keyword evidence="10" id="KW-1185">Reference proteome</keyword>
<feature type="transmembrane region" description="Helical" evidence="8">
    <location>
        <begin position="85"/>
        <end position="105"/>
    </location>
</feature>
<evidence type="ECO:0000256" key="8">
    <source>
        <dbReference type="SAM" id="Phobius"/>
    </source>
</evidence>
<sequence>MDWTEVAGFVTGAACVALVVRRSVWNFPVGIANNLLFLVLFTGSGLYGDAGLQVLYIALAVLGWWAWLRGGPDRGPLTVRRTPRWFWPVAVVLVAAATWAVWSLLTRHTDSDVPTWDALTTSLSLVAQLMLSFKWIGNWVLWIAADLLYVPLYLHKGLTLTAILYAGFVVLCAVGLLQWWRLRDAPADVAGNDDAVLAAVGSR</sequence>
<evidence type="ECO:0000256" key="3">
    <source>
        <dbReference type="ARBA" id="ARBA00022448"/>
    </source>
</evidence>
<accession>A0ABQ2HNT1</accession>
<dbReference type="PANTHER" id="PTHR36122:SF2">
    <property type="entry name" value="NICOTINAMIDE RIBOSIDE TRANSPORTER PNUC"/>
    <property type="match status" value="1"/>
</dbReference>
<dbReference type="EMBL" id="BMNZ01000002">
    <property type="protein sequence ID" value="GGM85840.1"/>
    <property type="molecule type" value="Genomic_DNA"/>
</dbReference>
<evidence type="ECO:0000256" key="5">
    <source>
        <dbReference type="ARBA" id="ARBA00022692"/>
    </source>
</evidence>
<dbReference type="Pfam" id="PF04973">
    <property type="entry name" value="NMN_transporter"/>
    <property type="match status" value="1"/>
</dbReference>
<evidence type="ECO:0000256" key="4">
    <source>
        <dbReference type="ARBA" id="ARBA00022475"/>
    </source>
</evidence>
<feature type="transmembrane region" description="Helical" evidence="8">
    <location>
        <begin position="157"/>
        <end position="177"/>
    </location>
</feature>
<gene>
    <name evidence="9" type="ORF">GCM10009721_08150</name>
</gene>
<keyword evidence="5 8" id="KW-0812">Transmembrane</keyword>
<comment type="subcellular location">
    <subcellularLocation>
        <location evidence="1">Cell membrane</location>
        <topology evidence="1">Multi-pass membrane protein</topology>
    </subcellularLocation>
</comment>
<feature type="transmembrane region" description="Helical" evidence="8">
    <location>
        <begin position="36"/>
        <end position="65"/>
    </location>
</feature>
<protein>
    <submittedName>
        <fullName evidence="9">Nicotinamide mononucleotide transporter</fullName>
    </submittedName>
</protein>
<evidence type="ECO:0000256" key="1">
    <source>
        <dbReference type="ARBA" id="ARBA00004651"/>
    </source>
</evidence>
<dbReference type="Proteomes" id="UP000623461">
    <property type="component" value="Unassembled WGS sequence"/>
</dbReference>
<comment type="caution">
    <text evidence="9">The sequence shown here is derived from an EMBL/GenBank/DDBJ whole genome shotgun (WGS) entry which is preliminary data.</text>
</comment>
<proteinExistence type="inferred from homology"/>
<name>A0ABQ2HNT1_9MICO</name>
<keyword evidence="3" id="KW-0813">Transport</keyword>
<dbReference type="PANTHER" id="PTHR36122">
    <property type="entry name" value="NICOTINAMIDE RIBOSIDE TRANSPORTER PNUC"/>
    <property type="match status" value="1"/>
</dbReference>
<dbReference type="NCBIfam" id="TIGR01528">
    <property type="entry name" value="NMN_trans_PnuC"/>
    <property type="match status" value="1"/>
</dbReference>
<evidence type="ECO:0000313" key="10">
    <source>
        <dbReference type="Proteomes" id="UP000623461"/>
    </source>
</evidence>
<evidence type="ECO:0000256" key="2">
    <source>
        <dbReference type="ARBA" id="ARBA00006669"/>
    </source>
</evidence>
<evidence type="ECO:0000313" key="9">
    <source>
        <dbReference type="EMBL" id="GGM85840.1"/>
    </source>
</evidence>
<reference evidence="10" key="1">
    <citation type="journal article" date="2019" name="Int. J. Syst. Evol. Microbiol.">
        <title>The Global Catalogue of Microorganisms (GCM) 10K type strain sequencing project: providing services to taxonomists for standard genome sequencing and annotation.</title>
        <authorList>
            <consortium name="The Broad Institute Genomics Platform"/>
            <consortium name="The Broad Institute Genome Sequencing Center for Infectious Disease"/>
            <person name="Wu L."/>
            <person name="Ma J."/>
        </authorList>
    </citation>
    <scope>NUCLEOTIDE SEQUENCE [LARGE SCALE GENOMIC DNA]</scope>
    <source>
        <strain evidence="10">JCM 1365</strain>
    </source>
</reference>
<feature type="transmembrane region" description="Helical" evidence="8">
    <location>
        <begin position="125"/>
        <end position="145"/>
    </location>
</feature>
<evidence type="ECO:0000256" key="6">
    <source>
        <dbReference type="ARBA" id="ARBA00022989"/>
    </source>
</evidence>